<dbReference type="Proteomes" id="UP000744769">
    <property type="component" value="Unassembled WGS sequence"/>
</dbReference>
<gene>
    <name evidence="3" type="ORF">G9U51_06095</name>
</gene>
<evidence type="ECO:0000256" key="2">
    <source>
        <dbReference type="SAM" id="Phobius"/>
    </source>
</evidence>
<dbReference type="AlphaFoldDB" id="A0A967B0V9"/>
<reference evidence="3" key="1">
    <citation type="submission" date="2020-03" db="EMBL/GenBank/DDBJ databases">
        <title>Draft sequencing of Calidifontibacter sp. DB0510.</title>
        <authorList>
            <person name="Kim D.-U."/>
        </authorList>
    </citation>
    <scope>NUCLEOTIDE SEQUENCE</scope>
    <source>
        <strain evidence="3">DB0510</strain>
    </source>
</reference>
<evidence type="ECO:0000313" key="3">
    <source>
        <dbReference type="EMBL" id="NHN55355.1"/>
    </source>
</evidence>
<dbReference type="EMBL" id="JAAOIV010000003">
    <property type="protein sequence ID" value="NHN55355.1"/>
    <property type="molecule type" value="Genomic_DNA"/>
</dbReference>
<sequence>MDFVWPAILTLLPTIGLLFLFYVIMKHIMEGDRRERIAQRQWEQEHSDEMSADKRADKS</sequence>
<feature type="transmembrane region" description="Helical" evidence="2">
    <location>
        <begin position="6"/>
        <end position="25"/>
    </location>
</feature>
<comment type="caution">
    <text evidence="3">The sequence shown here is derived from an EMBL/GenBank/DDBJ whole genome shotgun (WGS) entry which is preliminary data.</text>
</comment>
<protein>
    <submittedName>
        <fullName evidence="3">Uncharacterized protein</fullName>
    </submittedName>
</protein>
<accession>A0A967B0V9</accession>
<evidence type="ECO:0000313" key="4">
    <source>
        <dbReference type="Proteomes" id="UP000744769"/>
    </source>
</evidence>
<feature type="region of interest" description="Disordered" evidence="1">
    <location>
        <begin position="39"/>
        <end position="59"/>
    </location>
</feature>
<keyword evidence="4" id="KW-1185">Reference proteome</keyword>
<keyword evidence="2" id="KW-0472">Membrane</keyword>
<evidence type="ECO:0000256" key="1">
    <source>
        <dbReference type="SAM" id="MobiDB-lite"/>
    </source>
</evidence>
<organism evidence="3 4">
    <name type="scientific">Metallococcus carri</name>
    <dbReference type="NCBI Taxonomy" id="1656884"/>
    <lineage>
        <taxon>Bacteria</taxon>
        <taxon>Bacillati</taxon>
        <taxon>Actinomycetota</taxon>
        <taxon>Actinomycetes</taxon>
        <taxon>Micrococcales</taxon>
        <taxon>Dermacoccaceae</taxon>
        <taxon>Metallococcus</taxon>
    </lineage>
</organism>
<keyword evidence="2" id="KW-1133">Transmembrane helix</keyword>
<name>A0A967B0V9_9MICO</name>
<proteinExistence type="predicted"/>
<keyword evidence="2" id="KW-0812">Transmembrane</keyword>